<sequence>MDITAPCTTLTTSLYQFNYSTVPMFLKTTKELSDYFAYNRDMSGGDYSPMGVGFVKASTRGGKGFNSSSGYVAQLSTHPDLTVCKLLHTRTSFREPYESSCHPQSPVQLLAESGLKIVAGRSSMMRRSDERPCLKFESRCYYLY</sequence>
<accession>A0A8H5F0Y9</accession>
<gene>
    <name evidence="1" type="ORF">D9619_008562</name>
</gene>
<evidence type="ECO:0000313" key="2">
    <source>
        <dbReference type="Proteomes" id="UP000567179"/>
    </source>
</evidence>
<keyword evidence="2" id="KW-1185">Reference proteome</keyword>
<organism evidence="1 2">
    <name type="scientific">Psilocybe cf. subviscida</name>
    <dbReference type="NCBI Taxonomy" id="2480587"/>
    <lineage>
        <taxon>Eukaryota</taxon>
        <taxon>Fungi</taxon>
        <taxon>Dikarya</taxon>
        <taxon>Basidiomycota</taxon>
        <taxon>Agaricomycotina</taxon>
        <taxon>Agaricomycetes</taxon>
        <taxon>Agaricomycetidae</taxon>
        <taxon>Agaricales</taxon>
        <taxon>Agaricineae</taxon>
        <taxon>Strophariaceae</taxon>
        <taxon>Psilocybe</taxon>
    </lineage>
</organism>
<name>A0A8H5F0Y9_9AGAR</name>
<reference evidence="1 2" key="1">
    <citation type="journal article" date="2020" name="ISME J.">
        <title>Uncovering the hidden diversity of litter-decomposition mechanisms in mushroom-forming fungi.</title>
        <authorList>
            <person name="Floudas D."/>
            <person name="Bentzer J."/>
            <person name="Ahren D."/>
            <person name="Johansson T."/>
            <person name="Persson P."/>
            <person name="Tunlid A."/>
        </authorList>
    </citation>
    <scope>NUCLEOTIDE SEQUENCE [LARGE SCALE GENOMIC DNA]</scope>
    <source>
        <strain evidence="1 2">CBS 101986</strain>
    </source>
</reference>
<proteinExistence type="predicted"/>
<dbReference type="EMBL" id="JAACJJ010000029">
    <property type="protein sequence ID" value="KAF5319616.1"/>
    <property type="molecule type" value="Genomic_DNA"/>
</dbReference>
<dbReference type="Gene3D" id="3.30.560.10">
    <property type="entry name" value="Glucose Oxidase, domain 3"/>
    <property type="match status" value="1"/>
</dbReference>
<dbReference type="AlphaFoldDB" id="A0A8H5F0Y9"/>
<dbReference type="Proteomes" id="UP000567179">
    <property type="component" value="Unassembled WGS sequence"/>
</dbReference>
<protein>
    <submittedName>
        <fullName evidence="1">Uncharacterized protein</fullName>
    </submittedName>
</protein>
<evidence type="ECO:0000313" key="1">
    <source>
        <dbReference type="EMBL" id="KAF5319616.1"/>
    </source>
</evidence>
<comment type="caution">
    <text evidence="1">The sequence shown here is derived from an EMBL/GenBank/DDBJ whole genome shotgun (WGS) entry which is preliminary data.</text>
</comment>